<dbReference type="Proteomes" id="UP000477070">
    <property type="component" value="Unassembled WGS sequence"/>
</dbReference>
<sequence>MNEVVLCDKCGGNGVIYNPNMQYGLQNPYLQNMANASYIPQVQQQMCCAQQTQYTHNSICHDTSQGFMQYVSYTQMTYVSIQYTHIGYNR</sequence>
<evidence type="ECO:0000313" key="1">
    <source>
        <dbReference type="EMBL" id="MWV69107.1"/>
    </source>
</evidence>
<dbReference type="Proteomes" id="UP000029714">
    <property type="component" value="Unassembled WGS sequence"/>
</dbReference>
<dbReference type="RefSeq" id="WP_034569151.1">
    <property type="nucleotide sequence ID" value="NZ_JRMP02000034.1"/>
</dbReference>
<proteinExistence type="predicted"/>
<dbReference type="AlphaFoldDB" id="A0A347VSB8"/>
<evidence type="ECO:0000313" key="4">
    <source>
        <dbReference type="Proteomes" id="UP000477070"/>
    </source>
</evidence>
<reference evidence="1 4" key="4">
    <citation type="submission" date="2019-12" db="EMBL/GenBank/DDBJ databases">
        <title>Multi-Generational Helicobacter saguini Isolates.</title>
        <authorList>
            <person name="Mannion A."/>
            <person name="Shen Z."/>
            <person name="Fox J.G."/>
        </authorList>
    </citation>
    <scope>NUCLEOTIDE SEQUENCE [LARGE SCALE GENOMIC DNA]</scope>
    <source>
        <strain evidence="1">16-048</strain>
        <strain evidence="4">16-048 (F4)</strain>
    </source>
</reference>
<accession>A0A347VSB8</accession>
<reference evidence="2" key="3">
    <citation type="submission" date="2018-04" db="EMBL/GenBank/DDBJ databases">
        <authorList>
            <person name="Sheh A."/>
            <person name="Shen Z."/>
            <person name="Mannion A.J."/>
            <person name="Fox J.G."/>
        </authorList>
    </citation>
    <scope>NUCLEOTIDE SEQUENCE</scope>
    <source>
        <strain evidence="2">MIT 97-6194</strain>
    </source>
</reference>
<comment type="caution">
    <text evidence="2">The sequence shown here is derived from an EMBL/GenBank/DDBJ whole genome shotgun (WGS) entry which is preliminary data.</text>
</comment>
<keyword evidence="3" id="KW-1185">Reference proteome</keyword>
<name>A0A347VSB8_9HELI</name>
<dbReference type="EMBL" id="QBIU01000001">
    <property type="protein sequence ID" value="MWV69107.1"/>
    <property type="molecule type" value="Genomic_DNA"/>
</dbReference>
<evidence type="ECO:0000313" key="2">
    <source>
        <dbReference type="EMBL" id="TLD91538.1"/>
    </source>
</evidence>
<gene>
    <name evidence="1" type="ORF">DCO61_03490</name>
    <name evidence="2" type="ORF">LS64_011840</name>
</gene>
<dbReference type="EMBL" id="JRMP02000034">
    <property type="protein sequence ID" value="TLD91538.1"/>
    <property type="molecule type" value="Genomic_DNA"/>
</dbReference>
<reference evidence="2 3" key="2">
    <citation type="journal article" date="2016" name="Infect. Immun.">
        <title>Helicobacter saguini, a Novel Helicobacter Isolated from Cotton-Top Tamarins with Ulcerative Colitis, Has Proinflammatory Properties and Induces Typhlocolitis and Dysplasia in Gnotobiotic IL-10-/- Mice.</title>
        <authorList>
            <person name="Shen Z."/>
            <person name="Mannion A."/>
            <person name="Whary M.T."/>
            <person name="Muthupalani S."/>
            <person name="Sheh A."/>
            <person name="Feng Y."/>
            <person name="Gong G."/>
            <person name="Vandamme P."/>
            <person name="Holcombe H.R."/>
            <person name="Paster B.J."/>
            <person name="Fox J.G."/>
        </authorList>
    </citation>
    <scope>NUCLEOTIDE SEQUENCE [LARGE SCALE GENOMIC DNA]</scope>
    <source>
        <strain evidence="2 3">MIT 97-6194</strain>
    </source>
</reference>
<evidence type="ECO:0000313" key="3">
    <source>
        <dbReference type="Proteomes" id="UP000029714"/>
    </source>
</evidence>
<protein>
    <submittedName>
        <fullName evidence="2">Uncharacterized protein</fullName>
    </submittedName>
</protein>
<organism evidence="2 3">
    <name type="scientific">Helicobacter saguini</name>
    <dbReference type="NCBI Taxonomy" id="1548018"/>
    <lineage>
        <taxon>Bacteria</taxon>
        <taxon>Pseudomonadati</taxon>
        <taxon>Campylobacterota</taxon>
        <taxon>Epsilonproteobacteria</taxon>
        <taxon>Campylobacterales</taxon>
        <taxon>Helicobacteraceae</taxon>
        <taxon>Helicobacter</taxon>
    </lineage>
</organism>
<reference evidence="2 3" key="1">
    <citation type="journal article" date="2014" name="Genome Announc.">
        <title>Draft genome sequences of eight enterohepatic helicobacter species isolated from both laboratory and wild rodents.</title>
        <authorList>
            <person name="Sheh A."/>
            <person name="Shen Z."/>
            <person name="Fox J.G."/>
        </authorList>
    </citation>
    <scope>NUCLEOTIDE SEQUENCE [LARGE SCALE GENOMIC DNA]</scope>
    <source>
        <strain evidence="2 3">MIT 97-6194</strain>
    </source>
</reference>